<feature type="transmembrane region" description="Helical" evidence="1">
    <location>
        <begin position="176"/>
        <end position="200"/>
    </location>
</feature>
<proteinExistence type="predicted"/>
<keyword evidence="1" id="KW-0472">Membrane</keyword>
<dbReference type="InParanoid" id="A0A0C2SYV1"/>
<reference evidence="2 3" key="1">
    <citation type="submission" date="2014-04" db="EMBL/GenBank/DDBJ databases">
        <title>Evolutionary Origins and Diversification of the Mycorrhizal Mutualists.</title>
        <authorList>
            <consortium name="DOE Joint Genome Institute"/>
            <consortium name="Mycorrhizal Genomics Consortium"/>
            <person name="Kohler A."/>
            <person name="Kuo A."/>
            <person name="Nagy L.G."/>
            <person name="Floudas D."/>
            <person name="Copeland A."/>
            <person name="Barry K.W."/>
            <person name="Cichocki N."/>
            <person name="Veneault-Fourrey C."/>
            <person name="LaButti K."/>
            <person name="Lindquist E.A."/>
            <person name="Lipzen A."/>
            <person name="Lundell T."/>
            <person name="Morin E."/>
            <person name="Murat C."/>
            <person name="Riley R."/>
            <person name="Ohm R."/>
            <person name="Sun H."/>
            <person name="Tunlid A."/>
            <person name="Henrissat B."/>
            <person name="Grigoriev I.V."/>
            <person name="Hibbett D.S."/>
            <person name="Martin F."/>
        </authorList>
    </citation>
    <scope>NUCLEOTIDE SEQUENCE [LARGE SCALE GENOMIC DNA]</scope>
    <source>
        <strain evidence="2 3">Koide BX008</strain>
    </source>
</reference>
<protein>
    <submittedName>
        <fullName evidence="2">Uncharacterized protein</fullName>
    </submittedName>
</protein>
<keyword evidence="3" id="KW-1185">Reference proteome</keyword>
<dbReference type="OrthoDB" id="2384193at2759"/>
<feature type="transmembrane region" description="Helical" evidence="1">
    <location>
        <begin position="6"/>
        <end position="29"/>
    </location>
</feature>
<feature type="transmembrane region" description="Helical" evidence="1">
    <location>
        <begin position="150"/>
        <end position="170"/>
    </location>
</feature>
<dbReference type="EMBL" id="KN818227">
    <property type="protein sequence ID" value="KIL68710.1"/>
    <property type="molecule type" value="Genomic_DNA"/>
</dbReference>
<accession>A0A0C2SYV1</accession>
<organism evidence="2 3">
    <name type="scientific">Amanita muscaria (strain Koide BX008)</name>
    <dbReference type="NCBI Taxonomy" id="946122"/>
    <lineage>
        <taxon>Eukaryota</taxon>
        <taxon>Fungi</taxon>
        <taxon>Dikarya</taxon>
        <taxon>Basidiomycota</taxon>
        <taxon>Agaricomycotina</taxon>
        <taxon>Agaricomycetes</taxon>
        <taxon>Agaricomycetidae</taxon>
        <taxon>Agaricales</taxon>
        <taxon>Pluteineae</taxon>
        <taxon>Amanitaceae</taxon>
        <taxon>Amanita</taxon>
    </lineage>
</organism>
<keyword evidence="1" id="KW-1133">Transmembrane helix</keyword>
<feature type="transmembrane region" description="Helical" evidence="1">
    <location>
        <begin position="50"/>
        <end position="68"/>
    </location>
</feature>
<dbReference type="STRING" id="946122.A0A0C2SYV1"/>
<evidence type="ECO:0000313" key="2">
    <source>
        <dbReference type="EMBL" id="KIL68710.1"/>
    </source>
</evidence>
<dbReference type="HOGENOM" id="CLU_039094_0_0_1"/>
<feature type="transmembrane region" description="Helical" evidence="1">
    <location>
        <begin position="233"/>
        <end position="251"/>
    </location>
</feature>
<name>A0A0C2SYV1_AMAMK</name>
<sequence>MSAGSPTAYLLWAILSVTFLIFLLIHLWTYDRFQCIKWNNGRQPGAFKRLMTYTYLTNIPLLVVYTVGMARIKYHEGFVIDTSSNHFIPTPSTYWSDESKKWLLPLYFCLSFAWALEITTHLEELTFWLFLLHQGPNQRQWFRSWEFRMWYIGSTMAIIGLPLTTLLAARQNLSTTLAWIFLVGSSASTCTTICFFYVLARFPHFIEQVKAEGAEPSVVVRLITFYQLNRIRVVFRFLFTIPFFILAADGIQPPYPIIEDLFASGK</sequence>
<dbReference type="Proteomes" id="UP000054549">
    <property type="component" value="Unassembled WGS sequence"/>
</dbReference>
<feature type="transmembrane region" description="Helical" evidence="1">
    <location>
        <begin position="104"/>
        <end position="130"/>
    </location>
</feature>
<gene>
    <name evidence="2" type="ORF">M378DRAFT_823848</name>
</gene>
<dbReference type="AlphaFoldDB" id="A0A0C2SYV1"/>
<evidence type="ECO:0000313" key="3">
    <source>
        <dbReference type="Proteomes" id="UP000054549"/>
    </source>
</evidence>
<evidence type="ECO:0000256" key="1">
    <source>
        <dbReference type="SAM" id="Phobius"/>
    </source>
</evidence>
<keyword evidence="1" id="KW-0812">Transmembrane</keyword>